<dbReference type="InterPro" id="IPR014914">
    <property type="entry name" value="RES_dom"/>
</dbReference>
<accession>A0AAU7JSV6</accession>
<feature type="domain" description="RES" evidence="2">
    <location>
        <begin position="30"/>
        <end position="167"/>
    </location>
</feature>
<feature type="region of interest" description="Disordered" evidence="1">
    <location>
        <begin position="169"/>
        <end position="211"/>
    </location>
</feature>
<gene>
    <name evidence="3" type="ORF">ABEG17_17805</name>
</gene>
<sequence>MSDRERVVQEAPSTSLEGFPTHRVDTATDLFRAHSGDFGPWWFGNEGGGRFDLPAPRGTCYTALDPGSAVRERVGPVLGGAPAVPESLLEDVVVSRLRVPAARAVADVQSRAAADFGVTRELETMVPYAVPHLWAQAFDRAGHGGVRYGPRFTPGECSAVALFDEEGAKSWDADPDPVPAATAPGAPAVWPTPRRSDLTVVRPPRTRVPRT</sequence>
<protein>
    <submittedName>
        <fullName evidence="3">RES family NAD+ phosphorylase</fullName>
    </submittedName>
</protein>
<dbReference type="AlphaFoldDB" id="A0AAU7JSV6"/>
<dbReference type="Pfam" id="PF08808">
    <property type="entry name" value="RES"/>
    <property type="match status" value="1"/>
</dbReference>
<proteinExistence type="predicted"/>
<reference evidence="3" key="1">
    <citation type="submission" date="2024-05" db="EMBL/GenBank/DDBJ databases">
        <authorList>
            <person name="Kim S."/>
            <person name="Heo J."/>
            <person name="Choi H."/>
            <person name="Choi Y."/>
            <person name="Kwon S.-W."/>
            <person name="Kim Y."/>
        </authorList>
    </citation>
    <scope>NUCLEOTIDE SEQUENCE</scope>
    <source>
        <strain evidence="3">KACC 23699</strain>
    </source>
</reference>
<evidence type="ECO:0000256" key="1">
    <source>
        <dbReference type="SAM" id="MobiDB-lite"/>
    </source>
</evidence>
<organism evidence="3">
    <name type="scientific">Pedococcus sp. KACC 23699</name>
    <dbReference type="NCBI Taxonomy" id="3149228"/>
    <lineage>
        <taxon>Bacteria</taxon>
        <taxon>Bacillati</taxon>
        <taxon>Actinomycetota</taxon>
        <taxon>Actinomycetes</taxon>
        <taxon>Micrococcales</taxon>
        <taxon>Intrasporangiaceae</taxon>
        <taxon>Pedococcus</taxon>
    </lineage>
</organism>
<evidence type="ECO:0000313" key="3">
    <source>
        <dbReference type="EMBL" id="XBO43395.1"/>
    </source>
</evidence>
<dbReference type="RefSeq" id="WP_406830832.1">
    <property type="nucleotide sequence ID" value="NZ_CP157483.1"/>
</dbReference>
<feature type="compositionally biased region" description="Low complexity" evidence="1">
    <location>
        <begin position="179"/>
        <end position="203"/>
    </location>
</feature>
<dbReference type="EMBL" id="CP157483">
    <property type="protein sequence ID" value="XBO43395.1"/>
    <property type="molecule type" value="Genomic_DNA"/>
</dbReference>
<name>A0AAU7JSV6_9MICO</name>
<evidence type="ECO:0000259" key="2">
    <source>
        <dbReference type="Pfam" id="PF08808"/>
    </source>
</evidence>